<feature type="binding site" evidence="9">
    <location>
        <position position="225"/>
    </location>
    <ligand>
        <name>substrate</name>
    </ligand>
</feature>
<evidence type="ECO:0000256" key="5">
    <source>
        <dbReference type="ARBA" id="ARBA00023027"/>
    </source>
</evidence>
<dbReference type="GO" id="GO:0050343">
    <property type="term" value="F:trans-2-enoyl-CoA reductase (NADH) activity"/>
    <property type="evidence" value="ECO:0007669"/>
    <property type="project" value="UniProtKB-EC"/>
</dbReference>
<evidence type="ECO:0000256" key="2">
    <source>
        <dbReference type="ARBA" id="ARBA00022516"/>
    </source>
</evidence>
<comment type="function">
    <text evidence="9">Involved in the final reduction of the elongation cycle of fatty acid synthesis (FAS II). Catalyzes the reduction of a carbon-carbon double bond in an enoyl moiety that is covalently linked to an acyl carrier protein (ACP).</text>
</comment>
<dbReference type="OrthoDB" id="9802260at2"/>
<dbReference type="HAMAP" id="MF_01838">
    <property type="entry name" value="FabV_reductase"/>
    <property type="match status" value="1"/>
</dbReference>
<protein>
    <recommendedName>
        <fullName evidence="9">Enoyl-[acyl-carrier-protein] reductase [NADH]</fullName>
        <shortName evidence="9">ENR</shortName>
        <ecNumber evidence="9">1.3.1.9</ecNumber>
    </recommendedName>
</protein>
<evidence type="ECO:0000313" key="14">
    <source>
        <dbReference type="Proteomes" id="UP000294418"/>
    </source>
</evidence>
<dbReference type="AlphaFoldDB" id="A0A451DDD5"/>
<evidence type="ECO:0000259" key="10">
    <source>
        <dbReference type="Pfam" id="PF07055"/>
    </source>
</evidence>
<comment type="catalytic activity">
    <reaction evidence="8">
        <text>a 2,3-saturated acyl-CoA + NAD(+) = a (2E)-enoyl-CoA + NADH + H(+)</text>
        <dbReference type="Rhea" id="RHEA:18177"/>
        <dbReference type="ChEBI" id="CHEBI:15378"/>
        <dbReference type="ChEBI" id="CHEBI:57540"/>
        <dbReference type="ChEBI" id="CHEBI:57945"/>
        <dbReference type="ChEBI" id="CHEBI:58856"/>
        <dbReference type="ChEBI" id="CHEBI:65111"/>
        <dbReference type="EC" id="1.3.1.44"/>
    </reaction>
</comment>
<evidence type="ECO:0000256" key="6">
    <source>
        <dbReference type="ARBA" id="ARBA00023098"/>
    </source>
</evidence>
<dbReference type="Gene3D" id="3.40.50.720">
    <property type="entry name" value="NAD(P)-binding Rossmann-like Domain"/>
    <property type="match status" value="1"/>
</dbReference>
<dbReference type="Pfam" id="PF12242">
    <property type="entry name" value="Eno-Rase_NADH_b"/>
    <property type="match status" value="1"/>
</dbReference>
<dbReference type="PANTHER" id="PTHR37480">
    <property type="entry name" value="ENOYL-[ACYL-CARRIER-PROTEIN] REDUCTASE [NADH]"/>
    <property type="match status" value="1"/>
</dbReference>
<feature type="binding site" evidence="9">
    <location>
        <begin position="74"/>
        <end position="75"/>
    </location>
    <ligand>
        <name>NAD(+)</name>
        <dbReference type="ChEBI" id="CHEBI:57540"/>
    </ligand>
</feature>
<dbReference type="GO" id="GO:0006633">
    <property type="term" value="P:fatty acid biosynthetic process"/>
    <property type="evidence" value="ECO:0007669"/>
    <property type="project" value="UniProtKB-UniRule"/>
</dbReference>
<feature type="domain" description="Trans-2-enoyl-CoA reductase catalytic" evidence="11">
    <location>
        <begin position="82"/>
        <end position="318"/>
    </location>
</feature>
<dbReference type="Proteomes" id="UP000294418">
    <property type="component" value="Chromosome"/>
</dbReference>
<dbReference type="GO" id="GO:0051287">
    <property type="term" value="F:NAD binding"/>
    <property type="evidence" value="ECO:0007669"/>
    <property type="project" value="UniProtKB-UniRule"/>
</dbReference>
<evidence type="ECO:0000256" key="7">
    <source>
        <dbReference type="ARBA" id="ARBA00023160"/>
    </source>
</evidence>
<dbReference type="Pfam" id="PF12241">
    <property type="entry name" value="Enoyl_reductase"/>
    <property type="match status" value="1"/>
</dbReference>
<keyword evidence="2 9" id="KW-0444">Lipid biosynthesis</keyword>
<evidence type="ECO:0000256" key="4">
    <source>
        <dbReference type="ARBA" id="ARBA00023002"/>
    </source>
</evidence>
<feature type="binding site" evidence="9">
    <location>
        <begin position="111"/>
        <end position="112"/>
    </location>
    <ligand>
        <name>NAD(+)</name>
        <dbReference type="ChEBI" id="CHEBI:57540"/>
    </ligand>
</feature>
<feature type="binding site" evidence="9">
    <location>
        <position position="244"/>
    </location>
    <ligand>
        <name>NAD(+)</name>
        <dbReference type="ChEBI" id="CHEBI:57540"/>
    </ligand>
</feature>
<keyword evidence="3 9" id="KW-0276">Fatty acid metabolism</keyword>
<evidence type="ECO:0000259" key="11">
    <source>
        <dbReference type="Pfam" id="PF12241"/>
    </source>
</evidence>
<reference evidence="13 14" key="1">
    <citation type="submission" date="2019-02" db="EMBL/GenBank/DDBJ databases">
        <authorList>
            <person name="Manzano-Marin A."/>
            <person name="Manzano-Marin A."/>
        </authorList>
    </citation>
    <scope>NUCLEOTIDE SEQUENCE [LARGE SCALE GENOMIC DNA]</scope>
    <source>
        <strain evidence="13 14">ErCilaricifoliae</strain>
    </source>
</reference>
<accession>A0A451DDD5</accession>
<dbReference type="InterPro" id="IPR010758">
    <property type="entry name" value="Trans-2-enoyl-CoA_reductase"/>
</dbReference>
<dbReference type="PANTHER" id="PTHR37480:SF1">
    <property type="entry name" value="ENOYL-[ACYL-CARRIER-PROTEIN] REDUCTASE [NADH]"/>
    <property type="match status" value="1"/>
</dbReference>
<dbReference type="Pfam" id="PF07055">
    <property type="entry name" value="Eno-Rase_FAD_bd"/>
    <property type="match status" value="1"/>
</dbReference>
<evidence type="ECO:0000313" key="13">
    <source>
        <dbReference type="EMBL" id="VFP84424.1"/>
    </source>
</evidence>
<dbReference type="EMBL" id="LR217720">
    <property type="protein sequence ID" value="VFP84424.1"/>
    <property type="molecule type" value="Genomic_DNA"/>
</dbReference>
<feature type="domain" description="Enoyl reductase FAD binding" evidence="10">
    <location>
        <begin position="324"/>
        <end position="385"/>
    </location>
</feature>
<dbReference type="InterPro" id="IPR050048">
    <property type="entry name" value="FabV-like_NADH_b"/>
</dbReference>
<dbReference type="EC" id="1.3.1.9" evidence="9"/>
<feature type="binding site" evidence="9">
    <location>
        <begin position="48"/>
        <end position="53"/>
    </location>
    <ligand>
        <name>NAD(+)</name>
        <dbReference type="ChEBI" id="CHEBI:57540"/>
    </ligand>
</feature>
<evidence type="ECO:0000256" key="9">
    <source>
        <dbReference type="HAMAP-Rule" id="MF_01838"/>
    </source>
</evidence>
<feature type="active site" description="Proton donor" evidence="9">
    <location>
        <position position="235"/>
    </location>
</feature>
<sequence length="399" mass="44286">MIIKPRVRGFICTTSHPKGCKAHVEKQIQYVIAQPKIKSGPQRVLIVGSSTGYGLSSRIMTAFGCAASTIGVFLERPGREHKPGSAGWYNAATFEELANTAGLYTTNINGDAYLNSVKNKTIEIIKKDLGQVDLVIYSLAAPRCTHPQTGKIFHATLKPIGKILKTRGLDTDTETVVDISLEPALQTEIDGTVAVMGGQNWQMWINSLLQADALSKGAKTLAFTYLGGKITHDIYWNGSIGAAKKDLDRRALLIRHTLAEHCQGDARVAVLRAVVTQASAAIPMMSLYLSLLFKIMKERGTHEGCIEQIYGLFKNSVYNTTPIIDATGRLRADYEEINPDIQEKIFRLWYSVNNKNIHTITDLHGYKKEFMRLFGFCWDNVDYAQSTNPLVTMKNLIQM</sequence>
<keyword evidence="6 9" id="KW-0443">Lipid metabolism</keyword>
<dbReference type="UniPathway" id="UPA00094"/>
<dbReference type="InterPro" id="IPR024910">
    <property type="entry name" value="Enoyl-CoA_Rdtase_cat_dom"/>
</dbReference>
<comment type="subunit">
    <text evidence="1 9">Monomer.</text>
</comment>
<dbReference type="GO" id="GO:0004318">
    <property type="term" value="F:enoyl-[acyl-carrier-protein] reductase (NADH) activity"/>
    <property type="evidence" value="ECO:0007669"/>
    <property type="project" value="UniProtKB-UniRule"/>
</dbReference>
<comment type="pathway">
    <text evidence="9">Lipid metabolism; fatty acid biosynthesis.</text>
</comment>
<feature type="binding site" evidence="9">
    <location>
        <begin position="274"/>
        <end position="276"/>
    </location>
    <ligand>
        <name>NAD(+)</name>
        <dbReference type="ChEBI" id="CHEBI:57540"/>
    </ligand>
</feature>
<keyword evidence="5 9" id="KW-0520">NAD</keyword>
<gene>
    <name evidence="9 13" type="primary">fabV</name>
    <name evidence="13" type="ORF">ERCILAFE3058_513</name>
</gene>
<organism evidence="13 14">
    <name type="scientific">Candidatus Erwinia haradaeae</name>
    <dbReference type="NCBI Taxonomy" id="1922217"/>
    <lineage>
        <taxon>Bacteria</taxon>
        <taxon>Pseudomonadati</taxon>
        <taxon>Pseudomonadota</taxon>
        <taxon>Gammaproteobacteria</taxon>
        <taxon>Enterobacterales</taxon>
        <taxon>Erwiniaceae</taxon>
        <taxon>Erwinia</taxon>
    </lineage>
</organism>
<comment type="similarity">
    <text evidence="9">Belongs to the TER reductase family.</text>
</comment>
<keyword evidence="4 9" id="KW-0560">Oxidoreductase</keyword>
<evidence type="ECO:0000256" key="3">
    <source>
        <dbReference type="ARBA" id="ARBA00022832"/>
    </source>
</evidence>
<name>A0A451DDD5_9GAMM</name>
<proteinExistence type="inferred from homology"/>
<feature type="domain" description="Trans-2-enoyl-CoA reductase-like NAD(P)H binding" evidence="12">
    <location>
        <begin position="2"/>
        <end position="79"/>
    </location>
</feature>
<evidence type="ECO:0000256" key="8">
    <source>
        <dbReference type="ARBA" id="ARBA00048302"/>
    </source>
</evidence>
<dbReference type="NCBIfam" id="NF043048">
    <property type="entry name" value="EnoyACPredFabV"/>
    <property type="match status" value="1"/>
</dbReference>
<evidence type="ECO:0000256" key="1">
    <source>
        <dbReference type="ARBA" id="ARBA00011245"/>
    </source>
</evidence>
<comment type="catalytic activity">
    <reaction evidence="9">
        <text>a 2,3-saturated acyl-[ACP] + NAD(+) = a (2E)-enoyl-[ACP] + NADH + H(+)</text>
        <dbReference type="Rhea" id="RHEA:10240"/>
        <dbReference type="Rhea" id="RHEA-COMP:9925"/>
        <dbReference type="Rhea" id="RHEA-COMP:9926"/>
        <dbReference type="ChEBI" id="CHEBI:15378"/>
        <dbReference type="ChEBI" id="CHEBI:57540"/>
        <dbReference type="ChEBI" id="CHEBI:57945"/>
        <dbReference type="ChEBI" id="CHEBI:78784"/>
        <dbReference type="ChEBI" id="CHEBI:78785"/>
        <dbReference type="EC" id="1.3.1.9"/>
    </reaction>
</comment>
<feature type="site" description="Plays an important role in discriminating NADH against NADPH" evidence="9">
    <location>
        <position position="75"/>
    </location>
</feature>
<dbReference type="RefSeq" id="WP_157989887.1">
    <property type="nucleotide sequence ID" value="NZ_LR217720.1"/>
</dbReference>
<keyword evidence="7 9" id="KW-0275">Fatty acid biosynthesis</keyword>
<dbReference type="NCBIfam" id="NF010177">
    <property type="entry name" value="PRK13656.1"/>
    <property type="match status" value="1"/>
</dbReference>
<evidence type="ECO:0000259" key="12">
    <source>
        <dbReference type="Pfam" id="PF12242"/>
    </source>
</evidence>
<dbReference type="InterPro" id="IPR024906">
    <property type="entry name" value="Eno_Rdtase_FAD-bd_dom"/>
</dbReference>
<feature type="binding site" evidence="9">
    <location>
        <begin position="139"/>
        <end position="140"/>
    </location>
    <ligand>
        <name>NAD(+)</name>
        <dbReference type="ChEBI" id="CHEBI:57540"/>
    </ligand>
</feature>